<dbReference type="PANTHER" id="PTHR12553">
    <property type="entry name" value="ZINC PHOSPHODIESTERASE ELAC PROTEIN 2"/>
    <property type="match status" value="1"/>
</dbReference>
<feature type="compositionally biased region" description="Basic and acidic residues" evidence="11">
    <location>
        <begin position="167"/>
        <end position="195"/>
    </location>
</feature>
<feature type="compositionally biased region" description="Basic and acidic residues" evidence="11">
    <location>
        <begin position="262"/>
        <end position="274"/>
    </location>
</feature>
<comment type="caution">
    <text evidence="12">The sequence shown here is derived from an EMBL/GenBank/DDBJ whole genome shotgun (WGS) entry which is preliminary data.</text>
</comment>
<dbReference type="Proteomes" id="UP000232323">
    <property type="component" value="Unassembled WGS sequence"/>
</dbReference>
<feature type="region of interest" description="Disordered" evidence="11">
    <location>
        <begin position="907"/>
        <end position="929"/>
    </location>
</feature>
<evidence type="ECO:0000256" key="11">
    <source>
        <dbReference type="SAM" id="MobiDB-lite"/>
    </source>
</evidence>
<evidence type="ECO:0000256" key="9">
    <source>
        <dbReference type="ARBA" id="ARBA00022801"/>
    </source>
</evidence>
<dbReference type="STRING" id="1157962.A0A250X0Y7"/>
<evidence type="ECO:0000256" key="8">
    <source>
        <dbReference type="ARBA" id="ARBA00022759"/>
    </source>
</evidence>
<dbReference type="PANTHER" id="PTHR12553:SF70">
    <property type="entry name" value="RIBONUCLEASE Z"/>
    <property type="match status" value="1"/>
</dbReference>
<dbReference type="InterPro" id="IPR047151">
    <property type="entry name" value="RNZ2-like"/>
</dbReference>
<dbReference type="CDD" id="cd07718">
    <property type="entry name" value="RNaseZ_ELAC1_ELAC2-C-term-like_MBL-fold"/>
    <property type="match status" value="1"/>
</dbReference>
<evidence type="ECO:0000256" key="1">
    <source>
        <dbReference type="ARBA" id="ARBA00000402"/>
    </source>
</evidence>
<keyword evidence="8" id="KW-0255">Endonuclease</keyword>
<comment type="similarity">
    <text evidence="3">Belongs to the RNase Z family.</text>
</comment>
<dbReference type="SUPFAM" id="SSF56281">
    <property type="entry name" value="Metallo-hydrolase/oxidoreductase"/>
    <property type="match status" value="1"/>
</dbReference>
<feature type="compositionally biased region" description="Polar residues" evidence="11">
    <location>
        <begin position="196"/>
        <end position="206"/>
    </location>
</feature>
<organism evidence="12 13">
    <name type="scientific">Chlamydomonas eustigma</name>
    <dbReference type="NCBI Taxonomy" id="1157962"/>
    <lineage>
        <taxon>Eukaryota</taxon>
        <taxon>Viridiplantae</taxon>
        <taxon>Chlorophyta</taxon>
        <taxon>core chlorophytes</taxon>
        <taxon>Chlorophyceae</taxon>
        <taxon>CS clade</taxon>
        <taxon>Chlamydomonadales</taxon>
        <taxon>Chlamydomonadaceae</taxon>
        <taxon>Chlamydomonas</taxon>
    </lineage>
</organism>
<feature type="region of interest" description="Disordered" evidence="11">
    <location>
        <begin position="560"/>
        <end position="598"/>
    </location>
</feature>
<comment type="cofactor">
    <cofactor evidence="2">
        <name>Zn(2+)</name>
        <dbReference type="ChEBI" id="CHEBI:29105"/>
    </cofactor>
</comment>
<keyword evidence="5" id="KW-0819">tRNA processing</keyword>
<keyword evidence="7" id="KW-0479">Metal-binding</keyword>
<dbReference type="OrthoDB" id="527344at2759"/>
<dbReference type="GO" id="GO:0042781">
    <property type="term" value="F:3'-tRNA processing endoribonuclease activity"/>
    <property type="evidence" value="ECO:0007669"/>
    <property type="project" value="UniProtKB-EC"/>
</dbReference>
<feature type="compositionally biased region" description="Low complexity" evidence="11">
    <location>
        <begin position="207"/>
        <end position="231"/>
    </location>
</feature>
<evidence type="ECO:0000256" key="4">
    <source>
        <dbReference type="ARBA" id="ARBA00012477"/>
    </source>
</evidence>
<evidence type="ECO:0000256" key="2">
    <source>
        <dbReference type="ARBA" id="ARBA00001947"/>
    </source>
</evidence>
<dbReference type="EC" id="3.1.26.11" evidence="4"/>
<dbReference type="Pfam" id="PF23023">
    <property type="entry name" value="Anti-Pycsar_Apyc1"/>
    <property type="match status" value="1"/>
</dbReference>
<dbReference type="GO" id="GO:1990180">
    <property type="term" value="P:mitochondrial tRNA 3'-end processing"/>
    <property type="evidence" value="ECO:0007669"/>
    <property type="project" value="TreeGrafter"/>
</dbReference>
<sequence>MKCPYLDVTLISSHGDGVRPSLLISLKAKQPFITPIEYLFNVPAGFSRLALEHRVRPSLGLRAVLVTSSAYHAMGGLGGLILRLRTDGHGSVKICGPQGIKAAFAGLHEFVRCETPVVEVSELSSTGVPNGADVGHSDEMVDIMPIWPSGLAWQAPTWLQEHKTALPVLSHDKPEGVQEEREEVPERMSVVKEESVQSQHFSNNVVGDTTSSSSSSSSEGSSKDGTSGDEGSALKKTAGIKASSVVQHVSKSGIRSGGGTNEWKHGSDKQDKTLPKTALKQGITKNDIFQELDALFTSRAEETMGARRDAMLNRHSRQGAGMSAGHKKKMLWDCSKQSVKRGTSNSTQVSDIRTQVFSALQAKQLMGTASNDQQASTSASIGISAPSFSPELAKFGPKIAGHTNRFAPQKGIASPLIERGASVNVGMRALLRDKGPSSQVIRRPDGQPAAAAGQLMTQQHQNVGFLIHLKESGKVLAVICCPHLMLLTSLKRHPVFTSYLKEAANQGKLLGTCHLTAYEVASSKQYKFWMKSLPGRHFWPGKQEVATLSPCIPVMKCDGVRSSRDQQDAAPENGRPSGGMQDAIDENRPNGGQNEAGVQSQLGLSDIQQKEHLSAVTEALRSGVDVNMFEGRVCCEDTALLKTGLVTGVPEMDDVLGSEEVLASFVTGTRPGPAHLKEIQSMGFRAAARVSCRLNLISAALFPLPYVLRPSERFVSAMSEQKNHKTGVQESAKGACHIKDAGDELLATTTSGGSSHDKQGGGSSHDKQGGGTVPVPAKNVKVMEVGVISKISWALRAVDGNDVSAGALKQSDIKDNDVQSVGTVCSSEAVDVLECQRDVLSRRMETLSTLIKELRLSAPMLSVNVMSDMMDKQLPPHAESGALDIASQTRGAVISQEHGDLADVRHPKRIHRSSTPVGASAHPSSQSRGKDLIFQSHSNQTHNLENLQSISGLKISTALSAVVGPPLDSHPPPEGWLLSSVRWLMNSHNDIAAETLPNTTTTTTIGRWPQHQGATTTNTIGRWPQHQVATTTNTIGRWPQHQGATTTNTIGRGPQSATNSNRLAAKRLRESLKGKQSTAGSTAVVLPQVVNESVVGELKAEPEACSTGQAAANMLDHECKQAGSQSQVAAGAAFDTLSTASESPAPVPHLDVTGLHGEDKMAADSIPPVKVFDEEPVPECLQSSDASQTALMFLGTGSAEPSKYRGPSAILLMLPEARSMMIDCGEGTWGQMVRMLGLTQAKRMVNSLVCIWISHKHADHVLGLEQLLAQRPAGDSSSLLVAGPSEVGRWLLTAQKQKPAWRASFVHCRQMLRRHLPLVLIESCQGPAVLASSFQHWEEHLPWGPPSGLSQVNMASMRVLSNIGFSQWCSVPVHHCHDSWGLVLKHSTGWSLVYSGDTRPSKQLQQYGRNATLLIHEATFEPDLQQMAIRKRHSTSKEAREMAVEMQAYRTILTHFSQRYPRCPEGLDSTEMPLRRRPLIAFDGLFVLFSMLPVMPLVGPAVAEVLSKEEEVDVAYKT</sequence>
<evidence type="ECO:0000256" key="10">
    <source>
        <dbReference type="ARBA" id="ARBA00022833"/>
    </source>
</evidence>
<dbReference type="InterPro" id="IPR036866">
    <property type="entry name" value="RibonucZ/Hydroxyglut_hydro"/>
</dbReference>
<comment type="catalytic activity">
    <reaction evidence="1">
        <text>Endonucleolytic cleavage of RNA, removing extra 3' nucleotides from tRNA precursor, generating 3' termini of tRNAs. A 3'-hydroxy group is left at the tRNA terminus and a 5'-phosphoryl group is left at the trailer molecule.</text>
        <dbReference type="EC" id="3.1.26.11"/>
    </reaction>
</comment>
<evidence type="ECO:0000256" key="7">
    <source>
        <dbReference type="ARBA" id="ARBA00022723"/>
    </source>
</evidence>
<dbReference type="EMBL" id="BEGY01000019">
    <property type="protein sequence ID" value="GAX76738.1"/>
    <property type="molecule type" value="Genomic_DNA"/>
</dbReference>
<keyword evidence="9" id="KW-0378">Hydrolase</keyword>
<keyword evidence="13" id="KW-1185">Reference proteome</keyword>
<feature type="region of interest" description="Disordered" evidence="11">
    <location>
        <begin position="746"/>
        <end position="776"/>
    </location>
</feature>
<proteinExistence type="inferred from homology"/>
<evidence type="ECO:0000256" key="6">
    <source>
        <dbReference type="ARBA" id="ARBA00022722"/>
    </source>
</evidence>
<reference evidence="12 13" key="1">
    <citation type="submission" date="2017-08" db="EMBL/GenBank/DDBJ databases">
        <title>Acidophilic green algal genome provides insights into adaptation to an acidic environment.</title>
        <authorList>
            <person name="Hirooka S."/>
            <person name="Hirose Y."/>
            <person name="Kanesaki Y."/>
            <person name="Higuchi S."/>
            <person name="Fujiwara T."/>
            <person name="Onuma R."/>
            <person name="Era A."/>
            <person name="Ohbayashi R."/>
            <person name="Uzuka A."/>
            <person name="Nozaki H."/>
            <person name="Yoshikawa H."/>
            <person name="Miyagishima S.Y."/>
        </authorList>
    </citation>
    <scope>NUCLEOTIDE SEQUENCE [LARGE SCALE GENOMIC DNA]</scope>
    <source>
        <strain evidence="12 13">NIES-2499</strain>
    </source>
</reference>
<feature type="region of interest" description="Disordered" evidence="11">
    <location>
        <begin position="1037"/>
        <end position="1058"/>
    </location>
</feature>
<accession>A0A250X0Y7</accession>
<feature type="compositionally biased region" description="Basic and acidic residues" evidence="11">
    <location>
        <begin position="755"/>
        <end position="768"/>
    </location>
</feature>
<evidence type="ECO:0000313" key="12">
    <source>
        <dbReference type="EMBL" id="GAX76738.1"/>
    </source>
</evidence>
<feature type="region of interest" description="Disordered" evidence="11">
    <location>
        <begin position="167"/>
        <end position="274"/>
    </location>
</feature>
<dbReference type="GO" id="GO:0005739">
    <property type="term" value="C:mitochondrion"/>
    <property type="evidence" value="ECO:0007669"/>
    <property type="project" value="TreeGrafter"/>
</dbReference>
<keyword evidence="10" id="KW-0862">Zinc</keyword>
<evidence type="ECO:0000313" key="13">
    <source>
        <dbReference type="Proteomes" id="UP000232323"/>
    </source>
</evidence>
<keyword evidence="6" id="KW-0540">Nuclease</keyword>
<name>A0A250X0Y7_9CHLO</name>
<feature type="compositionally biased region" description="Polar residues" evidence="11">
    <location>
        <begin position="1042"/>
        <end position="1058"/>
    </location>
</feature>
<dbReference type="GO" id="GO:0046872">
    <property type="term" value="F:metal ion binding"/>
    <property type="evidence" value="ECO:0007669"/>
    <property type="project" value="UniProtKB-KW"/>
</dbReference>
<feature type="compositionally biased region" description="Polar residues" evidence="11">
    <location>
        <begin position="913"/>
        <end position="927"/>
    </location>
</feature>
<evidence type="ECO:0000256" key="5">
    <source>
        <dbReference type="ARBA" id="ARBA00022694"/>
    </source>
</evidence>
<protein>
    <recommendedName>
        <fullName evidence="4">ribonuclease Z</fullName>
        <ecNumber evidence="4">3.1.26.11</ecNumber>
    </recommendedName>
</protein>
<evidence type="ECO:0000256" key="3">
    <source>
        <dbReference type="ARBA" id="ARBA00007823"/>
    </source>
</evidence>
<gene>
    <name evidence="12" type="ORF">CEUSTIGMA_g4185.t1</name>
</gene>
<dbReference type="Gene3D" id="3.60.15.10">
    <property type="entry name" value="Ribonuclease Z/Hydroxyacylglutathione hydrolase-like"/>
    <property type="match status" value="1"/>
</dbReference>